<dbReference type="InterPro" id="IPR036291">
    <property type="entry name" value="NAD(P)-bd_dom_sf"/>
</dbReference>
<dbReference type="Proteomes" id="UP001186041">
    <property type="component" value="Unassembled WGS sequence"/>
</dbReference>
<keyword evidence="3" id="KW-0560">Oxidoreductase</keyword>
<dbReference type="AlphaFoldDB" id="A0AAE4VES3"/>
<protein>
    <submittedName>
        <fullName evidence="3">NADP-dependent oxidoreductase</fullName>
        <ecNumber evidence="3">1.-.-.-</ecNumber>
    </submittedName>
</protein>
<dbReference type="SUPFAM" id="SSF50129">
    <property type="entry name" value="GroES-like"/>
    <property type="match status" value="1"/>
</dbReference>
<dbReference type="SMART" id="SM00829">
    <property type="entry name" value="PKS_ER"/>
    <property type="match status" value="1"/>
</dbReference>
<dbReference type="InterPro" id="IPR011032">
    <property type="entry name" value="GroES-like_sf"/>
</dbReference>
<dbReference type="Pfam" id="PF13602">
    <property type="entry name" value="ADH_zinc_N_2"/>
    <property type="match status" value="1"/>
</dbReference>
<gene>
    <name evidence="3" type="ORF">R4485_21590</name>
</gene>
<dbReference type="Gene3D" id="3.90.180.10">
    <property type="entry name" value="Medium-chain alcohol dehydrogenases, catalytic domain"/>
    <property type="match status" value="1"/>
</dbReference>
<dbReference type="InterPro" id="IPR051603">
    <property type="entry name" value="Zinc-ADH_QOR/CCCR"/>
</dbReference>
<dbReference type="PANTHER" id="PTHR44154:SF1">
    <property type="entry name" value="QUINONE OXIDOREDUCTASE"/>
    <property type="match status" value="1"/>
</dbReference>
<evidence type="ECO:0000313" key="4">
    <source>
        <dbReference type="Proteomes" id="UP001186041"/>
    </source>
</evidence>
<reference evidence="3" key="1">
    <citation type="submission" date="2023-10" db="EMBL/GenBank/DDBJ databases">
        <title>Mycolicibacterium fortuitum clinical isolates causing pulmonary infections in humans.</title>
        <authorList>
            <person name="Mejia-Ponce P.M."/>
            <person name="Zenteno-Cuevas R."/>
            <person name="Licona-Cassani C."/>
        </authorList>
    </citation>
    <scope>NUCLEOTIDE SEQUENCE</scope>
    <source>
        <strain evidence="3">M8</strain>
    </source>
</reference>
<evidence type="ECO:0000256" key="1">
    <source>
        <dbReference type="ARBA" id="ARBA00022857"/>
    </source>
</evidence>
<feature type="domain" description="Enoyl reductase (ER)" evidence="2">
    <location>
        <begin position="16"/>
        <end position="327"/>
    </location>
</feature>
<dbReference type="PANTHER" id="PTHR44154">
    <property type="entry name" value="QUINONE OXIDOREDUCTASE"/>
    <property type="match status" value="1"/>
</dbReference>
<evidence type="ECO:0000259" key="2">
    <source>
        <dbReference type="SMART" id="SM00829"/>
    </source>
</evidence>
<dbReference type="EMBL" id="JAWLVV010000020">
    <property type="protein sequence ID" value="MDV7292773.1"/>
    <property type="molecule type" value="Genomic_DNA"/>
</dbReference>
<dbReference type="Pfam" id="PF08240">
    <property type="entry name" value="ADH_N"/>
    <property type="match status" value="1"/>
</dbReference>
<evidence type="ECO:0000313" key="3">
    <source>
        <dbReference type="EMBL" id="MDV7292773.1"/>
    </source>
</evidence>
<organism evidence="3 4">
    <name type="scientific">Mycolicibacterium fortuitum</name>
    <name type="common">Mycobacterium fortuitum</name>
    <dbReference type="NCBI Taxonomy" id="1766"/>
    <lineage>
        <taxon>Bacteria</taxon>
        <taxon>Bacillati</taxon>
        <taxon>Actinomycetota</taxon>
        <taxon>Actinomycetes</taxon>
        <taxon>Mycobacteriales</taxon>
        <taxon>Mycobacteriaceae</taxon>
        <taxon>Mycolicibacterium</taxon>
    </lineage>
</organism>
<name>A0AAE4VES3_MYCFO</name>
<dbReference type="InterPro" id="IPR013154">
    <property type="entry name" value="ADH-like_N"/>
</dbReference>
<dbReference type="CDD" id="cd05289">
    <property type="entry name" value="MDR_like_2"/>
    <property type="match status" value="1"/>
</dbReference>
<dbReference type="Gene3D" id="3.40.50.720">
    <property type="entry name" value="NAD(P)-binding Rossmann-like Domain"/>
    <property type="match status" value="1"/>
</dbReference>
<comment type="caution">
    <text evidence="3">The sequence shown here is derived from an EMBL/GenBank/DDBJ whole genome shotgun (WGS) entry which is preliminary data.</text>
</comment>
<sequence length="343" mass="36428">MTSRPTMRAMVLDEFGGPEVLYAASIDRPSAAPNGVVVHVAYAGVNPADWKNREGWLAQFFEYRFPFVLGFDAAGVIAEVGDGVTDLSVGDRVLTASNMGRGERGTYAEYVASDRERVVKLPDSVSFIEAAAIPTAGCTCWEALFDVGGITEGSSVLINGGAGGMGSYAIQLAATAGAKVAATCGPSNLDYVRDLGAELAIDYRRGRVREEVLEWAPDGVDLVVDTVGQGTLIDSIEMVRRGGIVTPIATLIANEPMPDPVRAAELGVSVVPTMSNYVNQERQLNSLVDALAADRIRAPHIEILQLEDAAEAQRRIAAGHVRGKIILEVNARLMPTTPADACR</sequence>
<dbReference type="InterPro" id="IPR020843">
    <property type="entry name" value="ER"/>
</dbReference>
<keyword evidence="1" id="KW-0521">NADP</keyword>
<proteinExistence type="predicted"/>
<dbReference type="EC" id="1.-.-.-" evidence="3"/>
<accession>A0AAE4VES3</accession>
<dbReference type="SUPFAM" id="SSF51735">
    <property type="entry name" value="NAD(P)-binding Rossmann-fold domains"/>
    <property type="match status" value="1"/>
</dbReference>
<dbReference type="GO" id="GO:0016491">
    <property type="term" value="F:oxidoreductase activity"/>
    <property type="evidence" value="ECO:0007669"/>
    <property type="project" value="UniProtKB-KW"/>
</dbReference>
<dbReference type="RefSeq" id="WP_242413709.1">
    <property type="nucleotide sequence ID" value="NZ_JACKTK010000044.1"/>
</dbReference>